<dbReference type="GO" id="GO:0005886">
    <property type="term" value="C:plasma membrane"/>
    <property type="evidence" value="ECO:0007669"/>
    <property type="project" value="UniProtKB-SubCell"/>
</dbReference>
<evidence type="ECO:0000256" key="2">
    <source>
        <dbReference type="ARBA" id="ARBA00022723"/>
    </source>
</evidence>
<dbReference type="SUPFAM" id="SSF54862">
    <property type="entry name" value="4Fe-4S ferredoxins"/>
    <property type="match status" value="1"/>
</dbReference>
<feature type="binding site" evidence="6">
    <location>
        <position position="71"/>
    </location>
    <ligand>
        <name>[4Fe-4S] cluster</name>
        <dbReference type="ChEBI" id="CHEBI:49883"/>
        <label>1</label>
    </ligand>
</feature>
<keyword evidence="3" id="KW-0677">Repeat</keyword>
<dbReference type="InterPro" id="IPR010226">
    <property type="entry name" value="NADH_quinone_OxRdtase_chainI"/>
</dbReference>
<keyword evidence="6" id="KW-0874">Quinone</keyword>
<evidence type="ECO:0000256" key="1">
    <source>
        <dbReference type="ARBA" id="ARBA00022485"/>
    </source>
</evidence>
<reference evidence="8 9" key="1">
    <citation type="submission" date="2023-06" db="EMBL/GenBank/DDBJ databases">
        <title>Parasedimentitalea psychrophila sp. nov., a psychrophilic bacterium isolated from deep-sea sediment.</title>
        <authorList>
            <person name="Li A."/>
        </authorList>
    </citation>
    <scope>NUCLEOTIDE SEQUENCE [LARGE SCALE GENOMIC DNA]</scope>
    <source>
        <strain evidence="8 9">QS115</strain>
    </source>
</reference>
<feature type="binding site" evidence="6">
    <location>
        <position position="117"/>
    </location>
    <ligand>
        <name>[4Fe-4S] cluster</name>
        <dbReference type="ChEBI" id="CHEBI:49883"/>
        <label>1</label>
    </ligand>
</feature>
<evidence type="ECO:0000256" key="3">
    <source>
        <dbReference type="ARBA" id="ARBA00022737"/>
    </source>
</evidence>
<feature type="binding site" evidence="6">
    <location>
        <position position="107"/>
    </location>
    <ligand>
        <name>[4Fe-4S] cluster</name>
        <dbReference type="ChEBI" id="CHEBI:49883"/>
        <label>2</label>
    </ligand>
</feature>
<keyword evidence="6" id="KW-1278">Translocase</keyword>
<proteinExistence type="inferred from homology"/>
<dbReference type="PROSITE" id="PS51379">
    <property type="entry name" value="4FE4S_FER_2"/>
    <property type="match status" value="2"/>
</dbReference>
<feature type="domain" description="4Fe-4S ferredoxin-type" evidence="7">
    <location>
        <begin position="98"/>
        <end position="127"/>
    </location>
</feature>
<sequence length="191" mass="21635">MARTGVKRHSWIGRIFFADLLAGLRLTLGYMMSKTVTHHYPDYEKWVPYQRHRGHHFMNTNDQGEVNCVACGLCSVICPCDCITVIPFETEQGDRRPKVFDIDLARCLYCGLCEDACPADAIKLGQEYEVSTTNRATLKVHLEDLIAAPRKAEDGGLVRPARLDSEGTQRSVLRSGPSTGLDWWSRIRRHK</sequence>
<evidence type="ECO:0000313" key="8">
    <source>
        <dbReference type="EMBL" id="WIY25675.1"/>
    </source>
</evidence>
<dbReference type="GO" id="GO:0005506">
    <property type="term" value="F:iron ion binding"/>
    <property type="evidence" value="ECO:0007669"/>
    <property type="project" value="UniProtKB-UniRule"/>
</dbReference>
<dbReference type="Pfam" id="PF12838">
    <property type="entry name" value="Fer4_7"/>
    <property type="match status" value="1"/>
</dbReference>
<keyword evidence="6" id="KW-0830">Ubiquinone</keyword>
<comment type="similarity">
    <text evidence="6">Belongs to the complex I 23 kDa subunit family.</text>
</comment>
<keyword evidence="4 6" id="KW-0408">Iron</keyword>
<evidence type="ECO:0000256" key="5">
    <source>
        <dbReference type="ARBA" id="ARBA00023014"/>
    </source>
</evidence>
<comment type="function">
    <text evidence="6">NDH-1 shuttles electrons from NADH, via FMN and iron-sulfur (Fe-S) centers, to quinones in the respiratory chain. The immediate electron acceptor for the enzyme in this species is believed to be ubiquinone. Couples the redox reaction to proton translocation (for every two electrons transferred, four hydrogen ions are translocated across the cytoplasmic membrane), and thus conserves the redox energy in a proton gradient.</text>
</comment>
<protein>
    <recommendedName>
        <fullName evidence="6">NADH-quinone oxidoreductase subunit I</fullName>
        <ecNumber evidence="6">7.1.1.-</ecNumber>
    </recommendedName>
    <alternativeName>
        <fullName evidence="6">NADH dehydrogenase I subunit I</fullName>
    </alternativeName>
    <alternativeName>
        <fullName evidence="6">NDH-1 subunit I</fullName>
    </alternativeName>
</protein>
<keyword evidence="6" id="KW-1003">Cell membrane</keyword>
<feature type="domain" description="4Fe-4S ferredoxin-type" evidence="7">
    <location>
        <begin position="57"/>
        <end position="88"/>
    </location>
</feature>
<keyword evidence="6" id="KW-0520">NAD</keyword>
<name>A0A9Y2L0E6_9RHOB</name>
<feature type="binding site" evidence="6">
    <location>
        <position position="74"/>
    </location>
    <ligand>
        <name>[4Fe-4S] cluster</name>
        <dbReference type="ChEBI" id="CHEBI:49883"/>
        <label>1</label>
    </ligand>
</feature>
<dbReference type="EC" id="7.1.1.-" evidence="6"/>
<comment type="subcellular location">
    <subcellularLocation>
        <location evidence="6">Cell membrane</location>
        <topology evidence="6">Peripheral membrane protein</topology>
    </subcellularLocation>
</comment>
<keyword evidence="2 6" id="KW-0479">Metal-binding</keyword>
<keyword evidence="5 6" id="KW-0411">Iron-sulfur</keyword>
<feature type="binding site" evidence="6">
    <location>
        <position position="110"/>
    </location>
    <ligand>
        <name>[4Fe-4S] cluster</name>
        <dbReference type="ChEBI" id="CHEBI:49883"/>
        <label>2</label>
    </ligand>
</feature>
<evidence type="ECO:0000313" key="9">
    <source>
        <dbReference type="Proteomes" id="UP001238334"/>
    </source>
</evidence>
<dbReference type="Proteomes" id="UP001238334">
    <property type="component" value="Chromosome"/>
</dbReference>
<comment type="subunit">
    <text evidence="6">NDH-1 is composed of 14 different subunits. Subunits NuoA, H, J, K, L, M, N constitute the membrane sector of the complex.</text>
</comment>
<evidence type="ECO:0000256" key="6">
    <source>
        <dbReference type="HAMAP-Rule" id="MF_01351"/>
    </source>
</evidence>
<dbReference type="EMBL" id="CP127247">
    <property type="protein sequence ID" value="WIY25675.1"/>
    <property type="molecule type" value="Genomic_DNA"/>
</dbReference>
<comment type="cofactor">
    <cofactor evidence="6">
        <name>[4Fe-4S] cluster</name>
        <dbReference type="ChEBI" id="CHEBI:49883"/>
    </cofactor>
    <text evidence="6">Binds 2 [4Fe-4S] clusters per subunit.</text>
</comment>
<dbReference type="InterPro" id="IPR017900">
    <property type="entry name" value="4Fe4S_Fe_S_CS"/>
</dbReference>
<gene>
    <name evidence="6" type="primary">nuoI</name>
    <name evidence="8" type="ORF">QPJ95_01610</name>
</gene>
<keyword evidence="9" id="KW-1185">Reference proteome</keyword>
<dbReference type="RefSeq" id="WP_270918865.1">
    <property type="nucleotide sequence ID" value="NZ_CP127247.1"/>
</dbReference>
<dbReference type="HAMAP" id="MF_01351">
    <property type="entry name" value="NDH1_NuoI"/>
    <property type="match status" value="1"/>
</dbReference>
<feature type="binding site" evidence="6">
    <location>
        <position position="78"/>
    </location>
    <ligand>
        <name>[4Fe-4S] cluster</name>
        <dbReference type="ChEBI" id="CHEBI:49883"/>
        <label>2</label>
    </ligand>
</feature>
<dbReference type="KEGG" id="ppso:QPJ95_01610"/>
<accession>A0A9Y2L0E6</accession>
<keyword evidence="1 6" id="KW-0004">4Fe-4S</keyword>
<dbReference type="GO" id="GO:0048038">
    <property type="term" value="F:quinone binding"/>
    <property type="evidence" value="ECO:0007669"/>
    <property type="project" value="UniProtKB-KW"/>
</dbReference>
<dbReference type="PANTHER" id="PTHR10849">
    <property type="entry name" value="NADH DEHYDROGENASE UBIQUINONE IRON-SULFUR PROTEIN 8, MITOCHONDRIAL"/>
    <property type="match status" value="1"/>
</dbReference>
<keyword evidence="6" id="KW-0472">Membrane</keyword>
<organism evidence="8 9">
    <name type="scientific">Parasedimentitalea psychrophila</name>
    <dbReference type="NCBI Taxonomy" id="2997337"/>
    <lineage>
        <taxon>Bacteria</taxon>
        <taxon>Pseudomonadati</taxon>
        <taxon>Pseudomonadota</taxon>
        <taxon>Alphaproteobacteria</taxon>
        <taxon>Rhodobacterales</taxon>
        <taxon>Paracoccaceae</taxon>
        <taxon>Parasedimentitalea</taxon>
    </lineage>
</organism>
<dbReference type="GO" id="GO:0051539">
    <property type="term" value="F:4 iron, 4 sulfur cluster binding"/>
    <property type="evidence" value="ECO:0007669"/>
    <property type="project" value="UniProtKB-KW"/>
</dbReference>
<dbReference type="NCBIfam" id="TIGR01971">
    <property type="entry name" value="NuoI"/>
    <property type="match status" value="1"/>
</dbReference>
<dbReference type="AlphaFoldDB" id="A0A9Y2L0E6"/>
<evidence type="ECO:0000256" key="4">
    <source>
        <dbReference type="ARBA" id="ARBA00023004"/>
    </source>
</evidence>
<comment type="catalytic activity">
    <reaction evidence="6">
        <text>a quinone + NADH + 5 H(+)(in) = a quinol + NAD(+) + 4 H(+)(out)</text>
        <dbReference type="Rhea" id="RHEA:57888"/>
        <dbReference type="ChEBI" id="CHEBI:15378"/>
        <dbReference type="ChEBI" id="CHEBI:24646"/>
        <dbReference type="ChEBI" id="CHEBI:57540"/>
        <dbReference type="ChEBI" id="CHEBI:57945"/>
        <dbReference type="ChEBI" id="CHEBI:132124"/>
    </reaction>
</comment>
<dbReference type="Gene3D" id="3.30.70.3270">
    <property type="match status" value="1"/>
</dbReference>
<feature type="binding site" evidence="6">
    <location>
        <position position="113"/>
    </location>
    <ligand>
        <name>[4Fe-4S] cluster</name>
        <dbReference type="ChEBI" id="CHEBI:49883"/>
        <label>2</label>
    </ligand>
</feature>
<dbReference type="GO" id="GO:0050136">
    <property type="term" value="F:NADH dehydrogenase (quinone) (non-electrogenic) activity"/>
    <property type="evidence" value="ECO:0007669"/>
    <property type="project" value="UniProtKB-UniRule"/>
</dbReference>
<evidence type="ECO:0000259" key="7">
    <source>
        <dbReference type="PROSITE" id="PS51379"/>
    </source>
</evidence>
<dbReference type="PROSITE" id="PS00198">
    <property type="entry name" value="4FE4S_FER_1"/>
    <property type="match status" value="1"/>
</dbReference>
<feature type="binding site" evidence="6">
    <location>
        <position position="68"/>
    </location>
    <ligand>
        <name>[4Fe-4S] cluster</name>
        <dbReference type="ChEBI" id="CHEBI:49883"/>
        <label>1</label>
    </ligand>
</feature>
<dbReference type="InterPro" id="IPR017896">
    <property type="entry name" value="4Fe4S_Fe-S-bd"/>
</dbReference>